<dbReference type="InterPro" id="IPR011990">
    <property type="entry name" value="TPR-like_helical_dom_sf"/>
</dbReference>
<feature type="domain" description="J" evidence="6">
    <location>
        <begin position="571"/>
        <end position="641"/>
    </location>
</feature>
<evidence type="ECO:0000259" key="7">
    <source>
        <dbReference type="PROSITE" id="PS50089"/>
    </source>
</evidence>
<evidence type="ECO:0000256" key="3">
    <source>
        <dbReference type="ARBA" id="ARBA00022833"/>
    </source>
</evidence>
<dbReference type="GO" id="GO:0008270">
    <property type="term" value="F:zinc ion binding"/>
    <property type="evidence" value="ECO:0007669"/>
    <property type="project" value="UniProtKB-KW"/>
</dbReference>
<dbReference type="PROSITE" id="PS50089">
    <property type="entry name" value="ZF_RING_2"/>
    <property type="match status" value="1"/>
</dbReference>
<evidence type="ECO:0000259" key="6">
    <source>
        <dbReference type="PROSITE" id="PS50076"/>
    </source>
</evidence>
<dbReference type="InterPro" id="IPR019734">
    <property type="entry name" value="TPR_rpt"/>
</dbReference>
<dbReference type="PROSITE" id="PS00518">
    <property type="entry name" value="ZF_RING_1"/>
    <property type="match status" value="1"/>
</dbReference>
<comment type="caution">
    <text evidence="8">The sequence shown here is derived from an EMBL/GenBank/DDBJ whole genome shotgun (WGS) entry which is preliminary data.</text>
</comment>
<dbReference type="SMART" id="SM00271">
    <property type="entry name" value="DnaJ"/>
    <property type="match status" value="1"/>
</dbReference>
<sequence length="670" mass="73323">MGFNVSDVLSDESHYSEFLCVFCRDLADDAHILPCSHVFCRFCLQQWVIQAAKHGDPAEVPTCPSCRQQRISNEADILPLADANPLAARILGRVRCRCPLWAQGCTWRGDYSEVHAHLTNSEEHLGCGGQAATIAGSGGGVYEEKGARDVEMTDAQSVARRKNAEALKAQADTKYSARAYAQAAALYAKAIDLAPDVASYWANRAACAFMERRYGACVDDCERALALDSMLTKAARRKARAQVELSKFDCAAAGLAVALAKAPSESEMPVIVQEARSIAALSQETNLGMRAVRRGDFKAATAAFGRALKTTTAIVVVLGAAVADLGLGRIERALRLTMQALTRNDGAAFRSLACAIRGATLVLQDDGDVETGFALLREALRLDPDDDDAKTALRAAKRCKRDRDLAKSFAHKRDFQAAVEAYGTVLDELGDTRGPRQQPGADADPRQQQYEGAAEIPEPERSTCPRLLPPLSVLAAATPLVAQVRAERANCYLRLGDHAASLRDCAVALYVKDDCIDAHLTRAAALRATGRHDHALADLGALMDRWGHNDVRVRHAYETTAFEARKAKRPDYYVVLGCRKVSTEKEIKAAYYRKSREHHVDRHVQADDATRAEHEAAFKVVGEAFEVLADPSKRALYDEGYDLRAIEERLAAAERATREHAYRSRHHPSR</sequence>
<dbReference type="Gene3D" id="1.10.287.110">
    <property type="entry name" value="DnaJ domain"/>
    <property type="match status" value="1"/>
</dbReference>
<keyword evidence="1" id="KW-0479">Metal-binding</keyword>
<evidence type="ECO:0000313" key="8">
    <source>
        <dbReference type="EMBL" id="KAJ8602267.1"/>
    </source>
</evidence>
<dbReference type="GO" id="GO:0005737">
    <property type="term" value="C:cytoplasm"/>
    <property type="evidence" value="ECO:0007669"/>
    <property type="project" value="UniProtKB-ARBA"/>
</dbReference>
<keyword evidence="3" id="KW-0862">Zinc</keyword>
<dbReference type="Pfam" id="PF00226">
    <property type="entry name" value="DnaJ"/>
    <property type="match status" value="1"/>
</dbReference>
<dbReference type="PRINTS" id="PR00625">
    <property type="entry name" value="JDOMAIN"/>
</dbReference>
<keyword evidence="9" id="KW-1185">Reference proteome</keyword>
<keyword evidence="2 4" id="KW-0863">Zinc-finger</keyword>
<dbReference type="InterPro" id="IPR001841">
    <property type="entry name" value="Znf_RING"/>
</dbReference>
<feature type="region of interest" description="Disordered" evidence="5">
    <location>
        <begin position="429"/>
        <end position="462"/>
    </location>
</feature>
<dbReference type="InterPro" id="IPR036869">
    <property type="entry name" value="J_dom_sf"/>
</dbReference>
<dbReference type="InterPro" id="IPR018957">
    <property type="entry name" value="Znf_C3HC4_RING-type"/>
</dbReference>
<dbReference type="PROSITE" id="PS00636">
    <property type="entry name" value="DNAJ_1"/>
    <property type="match status" value="1"/>
</dbReference>
<dbReference type="Proteomes" id="UP001230188">
    <property type="component" value="Unassembled WGS sequence"/>
</dbReference>
<dbReference type="SUPFAM" id="SSF48452">
    <property type="entry name" value="TPR-like"/>
    <property type="match status" value="2"/>
</dbReference>
<gene>
    <name evidence="8" type="ORF">CTAYLR_003657</name>
</gene>
<dbReference type="SUPFAM" id="SSF57850">
    <property type="entry name" value="RING/U-box"/>
    <property type="match status" value="1"/>
</dbReference>
<dbReference type="InterPro" id="IPR018253">
    <property type="entry name" value="DnaJ_domain_CS"/>
</dbReference>
<evidence type="ECO:0000256" key="1">
    <source>
        <dbReference type="ARBA" id="ARBA00022723"/>
    </source>
</evidence>
<evidence type="ECO:0000256" key="2">
    <source>
        <dbReference type="ARBA" id="ARBA00022771"/>
    </source>
</evidence>
<feature type="domain" description="RING-type" evidence="7">
    <location>
        <begin position="20"/>
        <end position="67"/>
    </location>
</feature>
<dbReference type="InterPro" id="IPR017907">
    <property type="entry name" value="Znf_RING_CS"/>
</dbReference>
<dbReference type="PROSITE" id="PS50076">
    <property type="entry name" value="DNAJ_2"/>
    <property type="match status" value="1"/>
</dbReference>
<dbReference type="PANTHER" id="PTHR44200:SF1">
    <property type="entry name" value="DNAJ HOMOLOG SUBFAMILY C MEMBER 7"/>
    <property type="match status" value="1"/>
</dbReference>
<dbReference type="PANTHER" id="PTHR44200">
    <property type="entry name" value="DNAJ HOMOLOG SUBFAMILY C MEMBER 7"/>
    <property type="match status" value="1"/>
</dbReference>
<proteinExistence type="predicted"/>
<dbReference type="SMART" id="SM00028">
    <property type="entry name" value="TPR"/>
    <property type="match status" value="5"/>
</dbReference>
<dbReference type="SMART" id="SM00184">
    <property type="entry name" value="RING"/>
    <property type="match status" value="1"/>
</dbReference>
<accession>A0AAD7UC46</accession>
<dbReference type="Gene3D" id="1.25.40.10">
    <property type="entry name" value="Tetratricopeptide repeat domain"/>
    <property type="match status" value="3"/>
</dbReference>
<protein>
    <submittedName>
        <fullName evidence="8">Uncharacterized protein</fullName>
    </submittedName>
</protein>
<reference evidence="8" key="1">
    <citation type="submission" date="2023-01" db="EMBL/GenBank/DDBJ databases">
        <title>Metagenome sequencing of chrysophaentin producing Chrysophaeum taylorii.</title>
        <authorList>
            <person name="Davison J."/>
            <person name="Bewley C."/>
        </authorList>
    </citation>
    <scope>NUCLEOTIDE SEQUENCE</scope>
    <source>
        <strain evidence="8">NIES-1699</strain>
    </source>
</reference>
<organism evidence="8 9">
    <name type="scientific">Chrysophaeum taylorii</name>
    <dbReference type="NCBI Taxonomy" id="2483200"/>
    <lineage>
        <taxon>Eukaryota</taxon>
        <taxon>Sar</taxon>
        <taxon>Stramenopiles</taxon>
        <taxon>Ochrophyta</taxon>
        <taxon>Pelagophyceae</taxon>
        <taxon>Pelagomonadales</taxon>
        <taxon>Pelagomonadaceae</taxon>
        <taxon>Chrysophaeum</taxon>
    </lineage>
</organism>
<dbReference type="AlphaFoldDB" id="A0AAD7UC46"/>
<name>A0AAD7UC46_9STRA</name>
<dbReference type="Pfam" id="PF00097">
    <property type="entry name" value="zf-C3HC4"/>
    <property type="match status" value="1"/>
</dbReference>
<evidence type="ECO:0000256" key="5">
    <source>
        <dbReference type="SAM" id="MobiDB-lite"/>
    </source>
</evidence>
<dbReference type="EMBL" id="JAQMWT010000388">
    <property type="protein sequence ID" value="KAJ8602267.1"/>
    <property type="molecule type" value="Genomic_DNA"/>
</dbReference>
<dbReference type="InterPro" id="IPR052758">
    <property type="entry name" value="SRC_co-chaperone"/>
</dbReference>
<evidence type="ECO:0000256" key="4">
    <source>
        <dbReference type="PROSITE-ProRule" id="PRU00175"/>
    </source>
</evidence>
<dbReference type="InterPro" id="IPR013083">
    <property type="entry name" value="Znf_RING/FYVE/PHD"/>
</dbReference>
<dbReference type="SUPFAM" id="SSF46565">
    <property type="entry name" value="Chaperone J-domain"/>
    <property type="match status" value="1"/>
</dbReference>
<dbReference type="CDD" id="cd06257">
    <property type="entry name" value="DnaJ"/>
    <property type="match status" value="1"/>
</dbReference>
<dbReference type="Gene3D" id="3.30.40.10">
    <property type="entry name" value="Zinc/RING finger domain, C3HC4 (zinc finger)"/>
    <property type="match status" value="1"/>
</dbReference>
<evidence type="ECO:0000313" key="9">
    <source>
        <dbReference type="Proteomes" id="UP001230188"/>
    </source>
</evidence>
<dbReference type="InterPro" id="IPR001623">
    <property type="entry name" value="DnaJ_domain"/>
</dbReference>